<dbReference type="EMBL" id="AP027729">
    <property type="protein sequence ID" value="BDZ41362.1"/>
    <property type="molecule type" value="Genomic_DNA"/>
</dbReference>
<keyword evidence="3" id="KW-1185">Reference proteome</keyword>
<dbReference type="Proteomes" id="UP001321475">
    <property type="component" value="Chromosome"/>
</dbReference>
<feature type="compositionally biased region" description="Polar residues" evidence="1">
    <location>
        <begin position="235"/>
        <end position="246"/>
    </location>
</feature>
<organism evidence="2 3">
    <name type="scientific">Paraoerskovia sediminicola</name>
    <dbReference type="NCBI Taxonomy" id="1138587"/>
    <lineage>
        <taxon>Bacteria</taxon>
        <taxon>Bacillati</taxon>
        <taxon>Actinomycetota</taxon>
        <taxon>Actinomycetes</taxon>
        <taxon>Micrococcales</taxon>
        <taxon>Cellulomonadaceae</taxon>
        <taxon>Paraoerskovia</taxon>
    </lineage>
</organism>
<feature type="region of interest" description="Disordered" evidence="1">
    <location>
        <begin position="137"/>
        <end position="162"/>
    </location>
</feature>
<evidence type="ECO:0000313" key="2">
    <source>
        <dbReference type="EMBL" id="BDZ41362.1"/>
    </source>
</evidence>
<reference evidence="3" key="1">
    <citation type="journal article" date="2019" name="Int. J. Syst. Evol. Microbiol.">
        <title>The Global Catalogue of Microorganisms (GCM) 10K type strain sequencing project: providing services to taxonomists for standard genome sequencing and annotation.</title>
        <authorList>
            <consortium name="The Broad Institute Genomics Platform"/>
            <consortium name="The Broad Institute Genome Sequencing Center for Infectious Disease"/>
            <person name="Wu L."/>
            <person name="Ma J."/>
        </authorList>
    </citation>
    <scope>NUCLEOTIDE SEQUENCE [LARGE SCALE GENOMIC DNA]</scope>
    <source>
        <strain evidence="3">NBRC 108565</strain>
    </source>
</reference>
<feature type="region of interest" description="Disordered" evidence="1">
    <location>
        <begin position="207"/>
        <end position="246"/>
    </location>
</feature>
<protein>
    <submittedName>
        <fullName evidence="2">Uncharacterized protein</fullName>
    </submittedName>
</protein>
<proteinExistence type="predicted"/>
<sequence length="246" mass="25078">MLPFELVVVAVSDGAPPVRADVPVRGSARGSVRLPVAVAVPADAVAVAETFVVGEAVAEPPAEAPVCTGASPPSATDRGTGPELARTSSRGANRVVGDGWPSGSITARSSCQAWRPSSCWGTATVVRDGVAYRASSMSSKPVTEMSPGTATPDSLRPASSPNAATSLKATTAVARVARTSSTDPCPAPTVDPPGISMISTAWRAATSSRPRRRWASEALAGGPARYTTRRWPSETRCSSTAAAPAR</sequence>
<gene>
    <name evidence="2" type="ORF">GCM10025865_06610</name>
</gene>
<accession>A0ABN6X956</accession>
<name>A0ABN6X956_9CELL</name>
<feature type="region of interest" description="Disordered" evidence="1">
    <location>
        <begin position="62"/>
        <end position="101"/>
    </location>
</feature>
<evidence type="ECO:0000313" key="3">
    <source>
        <dbReference type="Proteomes" id="UP001321475"/>
    </source>
</evidence>
<evidence type="ECO:0000256" key="1">
    <source>
        <dbReference type="SAM" id="MobiDB-lite"/>
    </source>
</evidence>